<dbReference type="PROSITE" id="PS50103">
    <property type="entry name" value="ZF_C3H1"/>
    <property type="match status" value="1"/>
</dbReference>
<dbReference type="InterPro" id="IPR043502">
    <property type="entry name" value="DNA/RNA_pol_sf"/>
</dbReference>
<proteinExistence type="predicted"/>
<evidence type="ECO:0000313" key="5">
    <source>
        <dbReference type="Proteomes" id="UP000541610"/>
    </source>
</evidence>
<dbReference type="PROSITE" id="PS50994">
    <property type="entry name" value="INTEGRASE"/>
    <property type="match status" value="1"/>
</dbReference>
<dbReference type="InterPro" id="IPR012337">
    <property type="entry name" value="RNaseH-like_sf"/>
</dbReference>
<feature type="domain" description="Integrase catalytic" evidence="3">
    <location>
        <begin position="1411"/>
        <end position="1574"/>
    </location>
</feature>
<evidence type="ECO:0000256" key="1">
    <source>
        <dbReference type="PROSITE-ProRule" id="PRU00723"/>
    </source>
</evidence>
<dbReference type="Gene3D" id="3.30.420.10">
    <property type="entry name" value="Ribonuclease H-like superfamily/Ribonuclease H"/>
    <property type="match status" value="1"/>
</dbReference>
<dbReference type="InterPro" id="IPR001584">
    <property type="entry name" value="Integrase_cat-core"/>
</dbReference>
<reference evidence="4 5" key="1">
    <citation type="submission" date="2020-04" db="EMBL/GenBank/DDBJ databases">
        <title>Perkinsus olseni comparative genomics.</title>
        <authorList>
            <person name="Bogema D.R."/>
        </authorList>
    </citation>
    <scope>NUCLEOTIDE SEQUENCE [LARGE SCALE GENOMIC DNA]</scope>
    <source>
        <strain evidence="4">00978-12</strain>
    </source>
</reference>
<dbReference type="Pfam" id="PF00665">
    <property type="entry name" value="rve"/>
    <property type="match status" value="1"/>
</dbReference>
<keyword evidence="1" id="KW-0862">Zinc</keyword>
<dbReference type="EMBL" id="JABANP010000595">
    <property type="protein sequence ID" value="KAF4680562.1"/>
    <property type="molecule type" value="Genomic_DNA"/>
</dbReference>
<protein>
    <submittedName>
        <fullName evidence="4">Uncharacterized protein</fullName>
    </submittedName>
</protein>
<feature type="domain" description="C3H1-type" evidence="2">
    <location>
        <begin position="422"/>
        <end position="450"/>
    </location>
</feature>
<keyword evidence="1" id="KW-0479">Metal-binding</keyword>
<evidence type="ECO:0000259" key="2">
    <source>
        <dbReference type="PROSITE" id="PS50103"/>
    </source>
</evidence>
<dbReference type="OrthoDB" id="95964at2759"/>
<dbReference type="InterPro" id="IPR036397">
    <property type="entry name" value="RNaseH_sf"/>
</dbReference>
<dbReference type="GO" id="GO:0008270">
    <property type="term" value="F:zinc ion binding"/>
    <property type="evidence" value="ECO:0007669"/>
    <property type="project" value="UniProtKB-KW"/>
</dbReference>
<accession>A0A7J6N9H8</accession>
<evidence type="ECO:0000259" key="3">
    <source>
        <dbReference type="PROSITE" id="PS50994"/>
    </source>
</evidence>
<dbReference type="SUPFAM" id="SSF56672">
    <property type="entry name" value="DNA/RNA polymerases"/>
    <property type="match status" value="1"/>
</dbReference>
<dbReference type="InterPro" id="IPR050951">
    <property type="entry name" value="Retrovirus_Pol_polyprotein"/>
</dbReference>
<dbReference type="PANTHER" id="PTHR37984:SF5">
    <property type="entry name" value="PROTEIN NYNRIN-LIKE"/>
    <property type="match status" value="1"/>
</dbReference>
<comment type="caution">
    <text evidence="4">The sequence shown here is derived from an EMBL/GenBank/DDBJ whole genome shotgun (WGS) entry which is preliminary data.</text>
</comment>
<dbReference type="SMART" id="SM00356">
    <property type="entry name" value="ZnF_C3H1"/>
    <property type="match status" value="1"/>
</dbReference>
<gene>
    <name evidence="4" type="ORF">FOZ60_013257</name>
</gene>
<organism evidence="4 5">
    <name type="scientific">Perkinsus olseni</name>
    <name type="common">Perkinsus atlanticus</name>
    <dbReference type="NCBI Taxonomy" id="32597"/>
    <lineage>
        <taxon>Eukaryota</taxon>
        <taxon>Sar</taxon>
        <taxon>Alveolata</taxon>
        <taxon>Perkinsozoa</taxon>
        <taxon>Perkinsea</taxon>
        <taxon>Perkinsida</taxon>
        <taxon>Perkinsidae</taxon>
        <taxon>Perkinsus</taxon>
    </lineage>
</organism>
<dbReference type="InterPro" id="IPR000571">
    <property type="entry name" value="Znf_CCCH"/>
</dbReference>
<dbReference type="SUPFAM" id="SSF53098">
    <property type="entry name" value="Ribonuclease H-like"/>
    <property type="match status" value="1"/>
</dbReference>
<dbReference type="Pfam" id="PF00642">
    <property type="entry name" value="zf-CCCH"/>
    <property type="match status" value="1"/>
</dbReference>
<dbReference type="GO" id="GO:0003676">
    <property type="term" value="F:nucleic acid binding"/>
    <property type="evidence" value="ECO:0007669"/>
    <property type="project" value="InterPro"/>
</dbReference>
<dbReference type="Gene3D" id="4.10.1000.10">
    <property type="entry name" value="Zinc finger, CCCH-type"/>
    <property type="match status" value="1"/>
</dbReference>
<name>A0A7J6N9H8_PEROL</name>
<keyword evidence="1" id="KW-0863">Zinc-finger</keyword>
<dbReference type="GO" id="GO:0015074">
    <property type="term" value="P:DNA integration"/>
    <property type="evidence" value="ECO:0007669"/>
    <property type="project" value="InterPro"/>
</dbReference>
<evidence type="ECO:0000313" key="4">
    <source>
        <dbReference type="EMBL" id="KAF4680562.1"/>
    </source>
</evidence>
<dbReference type="Proteomes" id="UP000541610">
    <property type="component" value="Unassembled WGS sequence"/>
</dbReference>
<sequence>MVTPTASSSDMAPMRGQAGPIDKILISWLGYPHLTPEISATQLQSLGEGILTPESYKDAVSRVLSGDDPLEMKAHNMFLLFGTLMAKNEEAGVSRRELSNYRRDLVKDYFSPWCQNVEALKSGATLQARLDMLTAQLDYVAPKVVISSPESEIVARSVVKPEDEMALDEEEVAQGAPVDLGGWPPLDSTAEYAVERKDRSSARREASEKSWIVGDSPFLGVEDPRPFPVWFRRFKTMAVSRGLLLDPPALYFTLVNNLAESVVVDVKPRLPSGSSSLEWVKEVRRMVVALQGLCKGISISVCRLQALQELQSCRQGKNESVTAFVRRFKELVSNVEAFGKEHLDDESKATNLLCGLLPEVRDVALDRLAGQKPTYATLVSSLTQREKMRSIVTSSRSRAISVHQVATTDPTPTPTTARASSNAASKICFQFKREGKCRFGSKCRFKHVKPATEDGSKGVDEVAFTQNLYQITSTNDLKNVGGMTGPMMTVKGVNSQGSVVSIPVLLDTGAYYNYIREPWVTALGLSIVPSATSPEQVRLADHSIVDLVGTTSLGGYTFKVLPSTCPSVGPGEYGILGIYSMCRDNVRLQFSSDGSARKVSVNSSSSSCSPPTGVEALGDGVMDTIGNILGPVVSDEYMRNSDVVKSSEDVWSEVAWRPIKVSSIIESTSWRALRDSPGYRWRVQVLEEEDPLDTDGQKYKIVIDLPYDDDGDNQTISPPKFYDYTPALFSRLSNSEATAYEAEVSTYLRNSWWSKTADSDEGEKGSGGVGGGLLVFPLPSPGKSTACRPVIDARRENNRLPRASYAGPSCGRIITSLRLNWDARKNPRVICLDARQAFYRLYKSRRLRVRSHGSTFSTPRLVFGLACGPSMLYAALAEVILPVALYFLTPSDQATVISSCQVYIYVDDLTLLGQGEGAGVLPRFAQAIRKAGDFYGFVFPPEKCKDSEELGGEEFKHLGMLWTISDSVLSLRCCKSAFSEDLLSQSVWTKRELFAAAGHASVGNDILLQHPELRALGDLLRRLAGSKQSSWDSPLVLTNREDCVVRDCLRRLLSLLSAPCSHSVSVAGPPTSLVCCSDASLCGGGWCVQAICGSATDNSTASDIDGNLPSWELAASSTTWKGAQLVYHINRLELVSLSRLVLWIVDTLGSSPPTPLRTIVFNCDSSVVLNWVKRGRTSSKTTERLSVKRILNNVNELLCALSDGGIVIRYKKIEGGLNQRADGLSRLVQEYQYDDIFSSNKVVDDVDVVTRSGRSSVPPLSGNSDVPSIPPEVRQRFIDAQSSSPSLKVIIRALQSGDVDQQKEFGRLRYVMKEGLLFELVHPHGNPLADARLVLKVADDGEEGRKLIVNLVTKYHGDNGHICPRFTRWRLSRHYKIDHLTKWVGKVCRECPQCQQGLIKRIFTTGGGHLDASAEGVWRHLSLDLAGPFCRSRPNNFTFALIVVDNFSKYTFWRGLRSATSSEVAITLLSLFEEVGLPVRVKHDNGSCFIGKPYLEAMKKVGVVVSHTTPFSPWANGLCERRVSSLKGLMRRLLNGKSAHWEPLLSKAMRKANVAPLVGATADCSPFEVFYGRQFVEAEARQLNLDTSPQLSTTYELDDARRELRDAYLEDLRARSYVPRPRRRPTPGSMVAVYRKNSTTGGTYGEEKFTLVGYEKDEVTAILKSADDKL</sequence>
<dbReference type="PANTHER" id="PTHR37984">
    <property type="entry name" value="PROTEIN CBG26694"/>
    <property type="match status" value="1"/>
</dbReference>
<feature type="zinc finger region" description="C3H1-type" evidence="1">
    <location>
        <begin position="422"/>
        <end position="450"/>
    </location>
</feature>